<dbReference type="AlphaFoldDB" id="A0A1H7MK28"/>
<dbReference type="InterPro" id="IPR039052">
    <property type="entry name" value="Antitox_PemI-like"/>
</dbReference>
<evidence type="ECO:0000313" key="3">
    <source>
        <dbReference type="Proteomes" id="UP000199582"/>
    </source>
</evidence>
<keyword evidence="3" id="KW-1185">Reference proteome</keyword>
<dbReference type="RefSeq" id="WP_175544715.1">
    <property type="nucleotide sequence ID" value="NZ_FOAG01000003.1"/>
</dbReference>
<dbReference type="PANTHER" id="PTHR40516:SF1">
    <property type="entry name" value="ANTITOXIN CHPS-RELATED"/>
    <property type="match status" value="1"/>
</dbReference>
<evidence type="ECO:0000313" key="2">
    <source>
        <dbReference type="EMBL" id="SEL11035.1"/>
    </source>
</evidence>
<evidence type="ECO:0000259" key="1">
    <source>
        <dbReference type="SMART" id="SM00966"/>
    </source>
</evidence>
<reference evidence="2 3" key="1">
    <citation type="submission" date="2016-10" db="EMBL/GenBank/DDBJ databases">
        <authorList>
            <person name="de Groot N.N."/>
        </authorList>
    </citation>
    <scope>NUCLEOTIDE SEQUENCE [LARGE SCALE GENOMIC DNA]</scope>
    <source>
        <strain evidence="2 3">DSM 100674</strain>
    </source>
</reference>
<dbReference type="GO" id="GO:0097351">
    <property type="term" value="F:toxin sequestering activity"/>
    <property type="evidence" value="ECO:0007669"/>
    <property type="project" value="InterPro"/>
</dbReference>
<dbReference type="PANTHER" id="PTHR40516">
    <property type="entry name" value="ANTITOXIN CHPS-RELATED"/>
    <property type="match status" value="1"/>
</dbReference>
<organism evidence="2 3">
    <name type="scientific">Roseovarius azorensis</name>
    <dbReference type="NCBI Taxonomy" id="1287727"/>
    <lineage>
        <taxon>Bacteria</taxon>
        <taxon>Pseudomonadati</taxon>
        <taxon>Pseudomonadota</taxon>
        <taxon>Alphaproteobacteria</taxon>
        <taxon>Rhodobacterales</taxon>
        <taxon>Roseobacteraceae</taxon>
        <taxon>Roseovarius</taxon>
    </lineage>
</organism>
<protein>
    <submittedName>
        <fullName evidence="2">Antitoxin MazE</fullName>
    </submittedName>
</protein>
<gene>
    <name evidence="2" type="ORF">SAMN05443999_103328</name>
</gene>
<dbReference type="Proteomes" id="UP000199582">
    <property type="component" value="Unassembled WGS sequence"/>
</dbReference>
<dbReference type="GO" id="GO:0003677">
    <property type="term" value="F:DNA binding"/>
    <property type="evidence" value="ECO:0007669"/>
    <property type="project" value="InterPro"/>
</dbReference>
<dbReference type="EMBL" id="FOAG01000003">
    <property type="protein sequence ID" value="SEL11035.1"/>
    <property type="molecule type" value="Genomic_DNA"/>
</dbReference>
<proteinExistence type="predicted"/>
<dbReference type="SUPFAM" id="SSF89447">
    <property type="entry name" value="AbrB/MazE/MraZ-like"/>
    <property type="match status" value="1"/>
</dbReference>
<dbReference type="InterPro" id="IPR007159">
    <property type="entry name" value="SpoVT-AbrB_dom"/>
</dbReference>
<sequence length="78" mass="8735">MQVNIAKWGNSLALRLPSHLARESRLAEGATVNLELRDGSLIVTPVRKKFKLAELLKDHDKAAASEVDWGRPEGDEEW</sequence>
<name>A0A1H7MK28_9RHOB</name>
<feature type="domain" description="SpoVT-AbrB" evidence="1">
    <location>
        <begin position="6"/>
        <end position="51"/>
    </location>
</feature>
<dbReference type="SMART" id="SM00966">
    <property type="entry name" value="SpoVT_AbrB"/>
    <property type="match status" value="1"/>
</dbReference>
<dbReference type="InterPro" id="IPR037914">
    <property type="entry name" value="SpoVT-AbrB_sf"/>
</dbReference>
<accession>A0A1H7MK28</accession>
<dbReference type="Gene3D" id="2.10.260.10">
    <property type="match status" value="1"/>
</dbReference>
<dbReference type="Pfam" id="PF04014">
    <property type="entry name" value="MazE_antitoxin"/>
    <property type="match status" value="1"/>
</dbReference>